<name>A0AAU7PG51_9CAUD</name>
<protein>
    <submittedName>
        <fullName evidence="1">Uncharacterized protein</fullName>
    </submittedName>
</protein>
<proteinExistence type="predicted"/>
<organism evidence="1">
    <name type="scientific">Escherichia phage fEgEco12</name>
    <dbReference type="NCBI Taxonomy" id="3158837"/>
    <lineage>
        <taxon>Viruses</taxon>
        <taxon>Duplodnaviria</taxon>
        <taxon>Heunggongvirae</taxon>
        <taxon>Uroviricota</taxon>
        <taxon>Caudoviricetes</taxon>
    </lineage>
</organism>
<reference evidence="1" key="1">
    <citation type="submission" date="2024-05" db="EMBL/GenBank/DDBJ databases">
        <authorList>
            <person name="Badawy S."/>
            <person name="Skurnik M."/>
        </authorList>
    </citation>
    <scope>NUCLEOTIDE SEQUENCE</scope>
</reference>
<evidence type="ECO:0000313" key="1">
    <source>
        <dbReference type="EMBL" id="XBS49169.1"/>
    </source>
</evidence>
<accession>A0AAU7PG51</accession>
<sequence>MKILSYKDYRKLRGILRPEIQRINSLPISNAECSVLKDELILKHTVGTNYQADSVRYLIWGLICIVKEKQAQVL</sequence>
<dbReference type="EMBL" id="PP777464">
    <property type="protein sequence ID" value="XBS49169.1"/>
    <property type="molecule type" value="Genomic_DNA"/>
</dbReference>